<dbReference type="PANTHER" id="PTHR23113:SF368">
    <property type="entry name" value="CELL DIVISION CONTROL PROTEIN 25"/>
    <property type="match status" value="1"/>
</dbReference>
<dbReference type="InterPro" id="IPR036028">
    <property type="entry name" value="SH3-like_dom_sf"/>
</dbReference>
<evidence type="ECO:0000256" key="8">
    <source>
        <dbReference type="ARBA" id="ARBA00022658"/>
    </source>
</evidence>
<feature type="domain" description="Ras-GEF" evidence="14">
    <location>
        <begin position="937"/>
        <end position="1171"/>
    </location>
</feature>
<dbReference type="PROSITE" id="PS50002">
    <property type="entry name" value="SH3"/>
    <property type="match status" value="1"/>
</dbReference>
<feature type="compositionally biased region" description="Low complexity" evidence="12">
    <location>
        <begin position="47"/>
        <end position="60"/>
    </location>
</feature>
<feature type="compositionally biased region" description="Polar residues" evidence="12">
    <location>
        <begin position="293"/>
        <end position="316"/>
    </location>
</feature>
<dbReference type="PROSITE" id="PS50009">
    <property type="entry name" value="RASGEF_CAT"/>
    <property type="match status" value="1"/>
</dbReference>
<proteinExistence type="inferred from homology"/>
<comment type="subcellular location">
    <subcellularLocation>
        <location evidence="2">Endosome membrane</location>
        <topology evidence="2">Peripheral membrane protein</topology>
        <orientation evidence="2">Cytoplasmic side</orientation>
    </subcellularLocation>
</comment>
<dbReference type="GO" id="GO:0010008">
    <property type="term" value="C:endosome membrane"/>
    <property type="evidence" value="ECO:0007669"/>
    <property type="project" value="UniProtKB-SubCell"/>
</dbReference>
<feature type="domain" description="SH3" evidence="13">
    <location>
        <begin position="95"/>
        <end position="154"/>
    </location>
</feature>
<dbReference type="PRINTS" id="PR00452">
    <property type="entry name" value="SH3DOMAIN"/>
</dbReference>
<dbReference type="SUPFAM" id="SSF51045">
    <property type="entry name" value="WW domain"/>
    <property type="match status" value="1"/>
</dbReference>
<dbReference type="SUPFAM" id="SSF50044">
    <property type="entry name" value="SH3-domain"/>
    <property type="match status" value="1"/>
</dbReference>
<dbReference type="SUPFAM" id="SSF48366">
    <property type="entry name" value="Ras GEF"/>
    <property type="match status" value="1"/>
</dbReference>
<feature type="region of interest" description="Disordered" evidence="12">
    <location>
        <begin position="1"/>
        <end position="88"/>
    </location>
</feature>
<dbReference type="InterPro" id="IPR036964">
    <property type="entry name" value="RASGEF_cat_dom_sf"/>
</dbReference>
<keyword evidence="17" id="KW-1185">Reference proteome</keyword>
<dbReference type="InterPro" id="IPR000651">
    <property type="entry name" value="Ras-like_Gua-exchang_fac_N"/>
</dbReference>
<comment type="caution">
    <text evidence="16">The sequence shown here is derived from an EMBL/GenBank/DDBJ whole genome shotgun (WGS) entry which is preliminary data.</text>
</comment>
<dbReference type="GO" id="GO:0007265">
    <property type="term" value="P:Ras protein signal transduction"/>
    <property type="evidence" value="ECO:0007669"/>
    <property type="project" value="TreeGrafter"/>
</dbReference>
<dbReference type="InterPro" id="IPR056685">
    <property type="entry name" value="DUF7783"/>
</dbReference>
<evidence type="ECO:0000256" key="12">
    <source>
        <dbReference type="SAM" id="MobiDB-lite"/>
    </source>
</evidence>
<evidence type="ECO:0000256" key="5">
    <source>
        <dbReference type="ARBA" id="ARBA00017923"/>
    </source>
</evidence>
<dbReference type="CDD" id="cd06224">
    <property type="entry name" value="REM"/>
    <property type="match status" value="1"/>
</dbReference>
<dbReference type="InterPro" id="IPR001895">
    <property type="entry name" value="RASGEF_cat_dom"/>
</dbReference>
<dbReference type="Pfam" id="PF25008">
    <property type="entry name" value="DUF7784"/>
    <property type="match status" value="1"/>
</dbReference>
<dbReference type="PROSITE" id="PS00720">
    <property type="entry name" value="RASGEF"/>
    <property type="match status" value="1"/>
</dbReference>
<name>A0A8H3EGN7_9LECA</name>
<comment type="similarity">
    <text evidence="3">Belongs to the STAM family.</text>
</comment>
<reference evidence="16" key="1">
    <citation type="submission" date="2021-03" db="EMBL/GenBank/DDBJ databases">
        <authorList>
            <person name="Tagirdzhanova G."/>
        </authorList>
    </citation>
    <scope>NUCLEOTIDE SEQUENCE</scope>
</reference>
<evidence type="ECO:0000256" key="10">
    <source>
        <dbReference type="PROSITE-ProRule" id="PRU00168"/>
    </source>
</evidence>
<evidence type="ECO:0000256" key="3">
    <source>
        <dbReference type="ARBA" id="ARBA00009666"/>
    </source>
</evidence>
<evidence type="ECO:0000256" key="7">
    <source>
        <dbReference type="ARBA" id="ARBA00022443"/>
    </source>
</evidence>
<accession>A0A8H3EGN7</accession>
<dbReference type="InterPro" id="IPR023578">
    <property type="entry name" value="Ras_GEF_dom_sf"/>
</dbReference>
<evidence type="ECO:0000256" key="2">
    <source>
        <dbReference type="ARBA" id="ARBA00004125"/>
    </source>
</evidence>
<dbReference type="SMART" id="SM00147">
    <property type="entry name" value="RasGEF"/>
    <property type="match status" value="1"/>
</dbReference>
<dbReference type="Gene3D" id="2.20.70.10">
    <property type="match status" value="1"/>
</dbReference>
<evidence type="ECO:0000256" key="4">
    <source>
        <dbReference type="ARBA" id="ARBA00011446"/>
    </source>
</evidence>
<evidence type="ECO:0000256" key="9">
    <source>
        <dbReference type="ARBA" id="ARBA00022753"/>
    </source>
</evidence>
<dbReference type="SMART" id="SM00326">
    <property type="entry name" value="SH3"/>
    <property type="match status" value="1"/>
</dbReference>
<dbReference type="Pfam" id="PF25006">
    <property type="entry name" value="DUF7783"/>
    <property type="match status" value="1"/>
</dbReference>
<dbReference type="PROSITE" id="PS50212">
    <property type="entry name" value="RASGEF_NTER"/>
    <property type="match status" value="1"/>
</dbReference>
<feature type="domain" description="N-terminal Ras-GEF" evidence="15">
    <location>
        <begin position="769"/>
        <end position="902"/>
    </location>
</feature>
<evidence type="ECO:0000313" key="17">
    <source>
        <dbReference type="Proteomes" id="UP000664169"/>
    </source>
</evidence>
<dbReference type="CDD" id="cd00155">
    <property type="entry name" value="RasGEF"/>
    <property type="match status" value="1"/>
</dbReference>
<feature type="compositionally biased region" description="Polar residues" evidence="12">
    <location>
        <begin position="61"/>
        <end position="88"/>
    </location>
</feature>
<evidence type="ECO:0000313" key="16">
    <source>
        <dbReference type="EMBL" id="CAF9906391.1"/>
    </source>
</evidence>
<keyword evidence="7 11" id="KW-0728">SH3 domain</keyword>
<evidence type="ECO:0000256" key="1">
    <source>
        <dbReference type="ARBA" id="ARBA00002654"/>
    </source>
</evidence>
<dbReference type="InterPro" id="IPR036020">
    <property type="entry name" value="WW_dom_sf"/>
</dbReference>
<dbReference type="Gene3D" id="1.10.840.10">
    <property type="entry name" value="Ras guanine-nucleotide exchange factors catalytic domain"/>
    <property type="match status" value="1"/>
</dbReference>
<dbReference type="Pfam" id="PF23518">
    <property type="entry name" value="WW_2"/>
    <property type="match status" value="1"/>
</dbReference>
<dbReference type="InterPro" id="IPR001452">
    <property type="entry name" value="SH3_domain"/>
</dbReference>
<evidence type="ECO:0000259" key="14">
    <source>
        <dbReference type="PROSITE" id="PS50009"/>
    </source>
</evidence>
<evidence type="ECO:0000259" key="13">
    <source>
        <dbReference type="PROSITE" id="PS50002"/>
    </source>
</evidence>
<dbReference type="InterPro" id="IPR019804">
    <property type="entry name" value="Ras_G-nucl-exch_fac_CS"/>
</dbReference>
<comment type="subunit">
    <text evidence="4">Component of the ESCRT-0 complex composed of HSE1 and VPS27.</text>
</comment>
<feature type="compositionally biased region" description="Polar residues" evidence="12">
    <location>
        <begin position="1"/>
        <end position="13"/>
    </location>
</feature>
<comment type="function">
    <text evidence="1">Component of the ESCRT-0 complex which is the sorting receptor for ubiquitinated cargo proteins at the multivesicular body (MVB).</text>
</comment>
<dbReference type="FunFam" id="2.30.30.40:FF:000072">
    <property type="entry name" value="Unconventional Myosin IB"/>
    <property type="match status" value="1"/>
</dbReference>
<keyword evidence="9" id="KW-0967">Endosome</keyword>
<feature type="region of interest" description="Disordered" evidence="12">
    <location>
        <begin position="675"/>
        <end position="711"/>
    </location>
</feature>
<organism evidence="16 17">
    <name type="scientific">Gomphillus americanus</name>
    <dbReference type="NCBI Taxonomy" id="1940652"/>
    <lineage>
        <taxon>Eukaryota</taxon>
        <taxon>Fungi</taxon>
        <taxon>Dikarya</taxon>
        <taxon>Ascomycota</taxon>
        <taxon>Pezizomycotina</taxon>
        <taxon>Lecanoromycetes</taxon>
        <taxon>OSLEUM clade</taxon>
        <taxon>Ostropomycetidae</taxon>
        <taxon>Ostropales</taxon>
        <taxon>Graphidaceae</taxon>
        <taxon>Gomphilloideae</taxon>
        <taxon>Gomphillus</taxon>
    </lineage>
</organism>
<evidence type="ECO:0000256" key="6">
    <source>
        <dbReference type="ARBA" id="ARBA00018978"/>
    </source>
</evidence>
<dbReference type="PANTHER" id="PTHR23113">
    <property type="entry name" value="GUANINE NUCLEOTIDE EXCHANGE FACTOR"/>
    <property type="match status" value="1"/>
</dbReference>
<dbReference type="Proteomes" id="UP000664169">
    <property type="component" value="Unassembled WGS sequence"/>
</dbReference>
<dbReference type="GO" id="GO:0005085">
    <property type="term" value="F:guanyl-nucleotide exchange factor activity"/>
    <property type="evidence" value="ECO:0007669"/>
    <property type="project" value="UniProtKB-KW"/>
</dbReference>
<evidence type="ECO:0000256" key="11">
    <source>
        <dbReference type="PROSITE-ProRule" id="PRU00192"/>
    </source>
</evidence>
<dbReference type="Gene3D" id="2.30.30.40">
    <property type="entry name" value="SH3 Domains"/>
    <property type="match status" value="1"/>
</dbReference>
<dbReference type="Gene3D" id="1.20.870.10">
    <property type="entry name" value="Son of sevenless (SoS) protein Chain: S domain 1"/>
    <property type="match status" value="1"/>
</dbReference>
<dbReference type="Pfam" id="PF00617">
    <property type="entry name" value="RasGEF"/>
    <property type="match status" value="1"/>
</dbReference>
<gene>
    <name evidence="16" type="ORF">GOMPHAMPRED_004690</name>
</gene>
<keyword evidence="8 10" id="KW-0344">Guanine-nucleotide releasing factor</keyword>
<dbReference type="EMBL" id="CAJPDQ010000003">
    <property type="protein sequence ID" value="CAF9906391.1"/>
    <property type="molecule type" value="Genomic_DNA"/>
</dbReference>
<dbReference type="Pfam" id="PF00618">
    <property type="entry name" value="RasGEF_N"/>
    <property type="match status" value="1"/>
</dbReference>
<sequence length="1182" mass="132749">MSHTRSLTATQLNPEIHRKHSNTVIATSQYREKTASPTTGLRKRRPSTATTLATTTPTLSDSGQQQSPVTTISLSPSPKKQATSSNMAYQNSTQPTAMYVRALYDYDSDDRTSLSFKQGDIIQVITQLESGWWDGVTNDVRGWFPSNYCAVVEADTLPTSGDEQSMESGTEDEYEEMRPLRSVVTTQENLLSFDSTRDQDAEAAFWSPQITNDGRLYYFNTLTGESARELPLETPTQGESGPRDRMIVRIPDQTRPPTEMMAGGYYDKDDGETSASELEEATRPRYRRRRSQLSDGMSPSASTESLAINASPTNKPNRARSDTIGAYCAGVLLGHGTIAIPRNFNDDGIIQPITWNRLVENIRKSVESYRQAINNAERSEYVRKAEDISDNLRMILAAGSGTTDNHSGNPSVISTNKTLYPHFRDMMSRFSKLVLSSHMAAADWPAPDSYAKCLQEAEGVLQGVYGFVEVARSQQGENVPRLVPGFVTGGNIGGNWQNHGLVAPNENEDQDSNEPAIPLDGFVIERMDDLKRMIVSSIRRLEEHLFIQEKTVTITRHEQISNTVSTAAGKVVEYYKPYVSTLEATNLSANTTGTSPQFLDLMAQKQRLYDLVAELVVAVQAVAAPLDDEWASVRGEPLGVRMQEVQAITKDLEKCMSEISFILQQMLQLAKHDNPVKPHSQTLEGGLEHPGASYLRSPSRKLPKNQFNDTNPSISLHDGIEPTQDHSINPKVKKFFGEVPVVNQPLGDEVPWYLKLDYENELAYENKGDPPQLKGGTLAALIEQLTRHDRPDTTFNSTFLLTYRSFTTASELFDSLVRRFSIQPPRGINQEEYRNWIEKKQAYIRIRVVNVLKTWLDTYWMEEKDAESSALLSRIYTFSKDTIAKSTTPGSGPLLTVVEQRTRGLERPKKLVVNTGQVAPTPIIPKNMKRLKFLDIDVTEFARQLTIIESNLYGKIKPTECLNKTWHKKDEPDVAPNIKALILHSNQLTNWVAELILTQSDVKKRVVVIKHFISVADKCRSLNNFSTLTSIISALGTAPIHRLNRTWAQVSARTSATLEQMRTLMHSTKNFKEYRPALNQANPPCIPFFGVYLTDLTFIEDGIPSIIKKTNLINFAKRDKTAEIIRSIQQYQNAPYALQPVPELQDYILSNMQAAGDVHGMYERSLQVEPREREDEKIARYD</sequence>
<dbReference type="AlphaFoldDB" id="A0A8H3EGN7"/>
<dbReference type="OrthoDB" id="546434at2759"/>
<feature type="compositionally biased region" description="Polar residues" evidence="12">
    <location>
        <begin position="22"/>
        <end position="39"/>
    </location>
</feature>
<dbReference type="InterPro" id="IPR008937">
    <property type="entry name" value="Ras-like_GEF"/>
</dbReference>
<dbReference type="SMART" id="SM00229">
    <property type="entry name" value="RasGEFN"/>
    <property type="match status" value="1"/>
</dbReference>
<feature type="region of interest" description="Disordered" evidence="12">
    <location>
        <begin position="254"/>
        <end position="321"/>
    </location>
</feature>
<dbReference type="Pfam" id="PF00018">
    <property type="entry name" value="SH3_1"/>
    <property type="match status" value="1"/>
</dbReference>
<dbReference type="InterPro" id="IPR057827">
    <property type="entry name" value="WW_fungi"/>
</dbReference>
<evidence type="ECO:0000259" key="15">
    <source>
        <dbReference type="PROSITE" id="PS50212"/>
    </source>
</evidence>
<dbReference type="GO" id="GO:0005886">
    <property type="term" value="C:plasma membrane"/>
    <property type="evidence" value="ECO:0007669"/>
    <property type="project" value="TreeGrafter"/>
</dbReference>
<protein>
    <recommendedName>
        <fullName evidence="5">Class E vacuolar protein-sorting machinery protein HSE1</fullName>
    </recommendedName>
    <alternativeName>
        <fullName evidence="6">Class E vacuolar protein-sorting machinery protein hse1</fullName>
    </alternativeName>
</protein>
<dbReference type="InterPro" id="IPR056686">
    <property type="entry name" value="DUF7784"/>
</dbReference>
<dbReference type="CDD" id="cd11883">
    <property type="entry name" value="SH3_Sdc25"/>
    <property type="match status" value="1"/>
</dbReference>